<accession>K0RD63</accession>
<protein>
    <submittedName>
        <fullName evidence="1">Uncharacterized protein</fullName>
    </submittedName>
</protein>
<dbReference type="AlphaFoldDB" id="K0RD63"/>
<comment type="caution">
    <text evidence="1">The sequence shown here is derived from an EMBL/GenBank/DDBJ whole genome shotgun (WGS) entry which is preliminary data.</text>
</comment>
<reference evidence="1 2" key="1">
    <citation type="journal article" date="2012" name="Genome Biol.">
        <title>Genome and low-iron response of an oceanic diatom adapted to chronic iron limitation.</title>
        <authorList>
            <person name="Lommer M."/>
            <person name="Specht M."/>
            <person name="Roy A.S."/>
            <person name="Kraemer L."/>
            <person name="Andreson R."/>
            <person name="Gutowska M.A."/>
            <person name="Wolf J."/>
            <person name="Bergner S.V."/>
            <person name="Schilhabel M.B."/>
            <person name="Klostermeier U.C."/>
            <person name="Beiko R.G."/>
            <person name="Rosenstiel P."/>
            <person name="Hippler M."/>
            <person name="Laroche J."/>
        </authorList>
    </citation>
    <scope>NUCLEOTIDE SEQUENCE [LARGE SCALE GENOMIC DNA]</scope>
    <source>
        <strain evidence="1 2">CCMP1005</strain>
    </source>
</reference>
<dbReference type="EMBL" id="AGNL01041310">
    <property type="protein sequence ID" value="EJK51633.1"/>
    <property type="molecule type" value="Genomic_DNA"/>
</dbReference>
<feature type="non-terminal residue" evidence="1">
    <location>
        <position position="127"/>
    </location>
</feature>
<keyword evidence="2" id="KW-1185">Reference proteome</keyword>
<sequence>MWLPAPVTLQLPDDLQRNTVKGDRHSGWGARHTESGDGHLMSHALQLTEGRASLVWIIRYLGLGQCSRRSSHLLRKITPAAAPKRRADPKPYKDHVKIGMVDLISVSVEETLCHQFGRLTVDHSPTE</sequence>
<proteinExistence type="predicted"/>
<evidence type="ECO:0000313" key="1">
    <source>
        <dbReference type="EMBL" id="EJK51633.1"/>
    </source>
</evidence>
<dbReference type="Proteomes" id="UP000266841">
    <property type="component" value="Unassembled WGS sequence"/>
</dbReference>
<evidence type="ECO:0000313" key="2">
    <source>
        <dbReference type="Proteomes" id="UP000266841"/>
    </source>
</evidence>
<organism evidence="1 2">
    <name type="scientific">Thalassiosira oceanica</name>
    <name type="common">Marine diatom</name>
    <dbReference type="NCBI Taxonomy" id="159749"/>
    <lineage>
        <taxon>Eukaryota</taxon>
        <taxon>Sar</taxon>
        <taxon>Stramenopiles</taxon>
        <taxon>Ochrophyta</taxon>
        <taxon>Bacillariophyta</taxon>
        <taxon>Coscinodiscophyceae</taxon>
        <taxon>Thalassiosirophycidae</taxon>
        <taxon>Thalassiosirales</taxon>
        <taxon>Thalassiosiraceae</taxon>
        <taxon>Thalassiosira</taxon>
    </lineage>
</organism>
<name>K0RD63_THAOC</name>
<gene>
    <name evidence="1" type="ORF">THAOC_29174</name>
</gene>